<dbReference type="Gramene" id="PRQ31455">
    <property type="protein sequence ID" value="PRQ31455"/>
    <property type="gene ID" value="RchiOBHm_Chr5g0035711"/>
</dbReference>
<name>A0A2P6QBA9_ROSCH</name>
<dbReference type="EMBL" id="PDCK01000043">
    <property type="protein sequence ID" value="PRQ31455.1"/>
    <property type="molecule type" value="Genomic_DNA"/>
</dbReference>
<dbReference type="InterPro" id="IPR000157">
    <property type="entry name" value="TIR_dom"/>
</dbReference>
<evidence type="ECO:0000256" key="1">
    <source>
        <dbReference type="ARBA" id="ARBA00023027"/>
    </source>
</evidence>
<evidence type="ECO:0000313" key="4">
    <source>
        <dbReference type="Proteomes" id="UP000238479"/>
    </source>
</evidence>
<dbReference type="OMA" id="KMPKINT"/>
<keyword evidence="1" id="KW-0520">NAD</keyword>
<dbReference type="InterPro" id="IPR035897">
    <property type="entry name" value="Toll_tir_struct_dom_sf"/>
</dbReference>
<dbReference type="Gene3D" id="3.40.50.10140">
    <property type="entry name" value="Toll/interleukin-1 receptor homology (TIR) domain"/>
    <property type="match status" value="1"/>
</dbReference>
<dbReference type="GO" id="GO:0007165">
    <property type="term" value="P:signal transduction"/>
    <property type="evidence" value="ECO:0007669"/>
    <property type="project" value="InterPro"/>
</dbReference>
<organism evidence="3 4">
    <name type="scientific">Rosa chinensis</name>
    <name type="common">China rose</name>
    <dbReference type="NCBI Taxonomy" id="74649"/>
    <lineage>
        <taxon>Eukaryota</taxon>
        <taxon>Viridiplantae</taxon>
        <taxon>Streptophyta</taxon>
        <taxon>Embryophyta</taxon>
        <taxon>Tracheophyta</taxon>
        <taxon>Spermatophyta</taxon>
        <taxon>Magnoliopsida</taxon>
        <taxon>eudicotyledons</taxon>
        <taxon>Gunneridae</taxon>
        <taxon>Pentapetalae</taxon>
        <taxon>rosids</taxon>
        <taxon>fabids</taxon>
        <taxon>Rosales</taxon>
        <taxon>Rosaceae</taxon>
        <taxon>Rosoideae</taxon>
        <taxon>Rosoideae incertae sedis</taxon>
        <taxon>Rosa</taxon>
    </lineage>
</organism>
<feature type="domain" description="TIR" evidence="2">
    <location>
        <begin position="41"/>
        <end position="132"/>
    </location>
</feature>
<sequence>MAIPVQRPQKLQCHKMPKINTRLRFPEIHIGFFLSSDNNHIYVVTQSLARSETALEDLAELLEAANYSSNVQNTVLPIFYGVEPSDVRHQTASFAQAFANYEKKYKDDPQKVERWRAALRKLANLAGWDSKHYIITFFFSLICHLLIFS</sequence>
<comment type="caution">
    <text evidence="3">The sequence shown here is derived from an EMBL/GenBank/DDBJ whole genome shotgun (WGS) entry which is preliminary data.</text>
</comment>
<dbReference type="Pfam" id="PF01582">
    <property type="entry name" value="TIR"/>
    <property type="match status" value="1"/>
</dbReference>
<protein>
    <submittedName>
        <fullName evidence="3">Putative TIR domain-containing protein</fullName>
    </submittedName>
</protein>
<accession>A0A2P6QBA9</accession>
<evidence type="ECO:0000259" key="2">
    <source>
        <dbReference type="Pfam" id="PF01582"/>
    </source>
</evidence>
<dbReference type="PANTHER" id="PTHR32009:SF139">
    <property type="entry name" value="TOLL-INTERLEUKIN-RESISTANCE (TIR) DOMAIN FAMILY PROTEIN"/>
    <property type="match status" value="1"/>
</dbReference>
<dbReference type="Proteomes" id="UP000238479">
    <property type="component" value="Chromosome 5"/>
</dbReference>
<dbReference type="SUPFAM" id="SSF52200">
    <property type="entry name" value="Toll/Interleukin receptor TIR domain"/>
    <property type="match status" value="1"/>
</dbReference>
<reference evidence="3 4" key="1">
    <citation type="journal article" date="2018" name="Nat. Genet.">
        <title>The Rosa genome provides new insights in the design of modern roses.</title>
        <authorList>
            <person name="Bendahmane M."/>
        </authorList>
    </citation>
    <scope>NUCLEOTIDE SEQUENCE [LARGE SCALE GENOMIC DNA]</scope>
    <source>
        <strain evidence="4">cv. Old Blush</strain>
    </source>
</reference>
<proteinExistence type="predicted"/>
<gene>
    <name evidence="3" type="ORF">RchiOBHm_Chr5g0035711</name>
</gene>
<dbReference type="PANTHER" id="PTHR32009">
    <property type="entry name" value="TMV RESISTANCE PROTEIN N-LIKE"/>
    <property type="match status" value="1"/>
</dbReference>
<dbReference type="AlphaFoldDB" id="A0A2P6QBA9"/>
<evidence type="ECO:0000313" key="3">
    <source>
        <dbReference type="EMBL" id="PRQ31455.1"/>
    </source>
</evidence>
<keyword evidence="4" id="KW-1185">Reference proteome</keyword>